<gene>
    <name evidence="1" type="ORF">CY34DRAFT_541235</name>
</gene>
<dbReference type="AlphaFoldDB" id="A0A0D0BGV3"/>
<evidence type="ECO:0000313" key="1">
    <source>
        <dbReference type="EMBL" id="KIK45347.1"/>
    </source>
</evidence>
<reference evidence="1 2" key="1">
    <citation type="submission" date="2014-04" db="EMBL/GenBank/DDBJ databases">
        <authorList>
            <consortium name="DOE Joint Genome Institute"/>
            <person name="Kuo A."/>
            <person name="Ruytinx J."/>
            <person name="Rineau F."/>
            <person name="Colpaert J."/>
            <person name="Kohler A."/>
            <person name="Nagy L.G."/>
            <person name="Floudas D."/>
            <person name="Copeland A."/>
            <person name="Barry K.W."/>
            <person name="Cichocki N."/>
            <person name="Veneault-Fourrey C."/>
            <person name="LaButti K."/>
            <person name="Lindquist E.A."/>
            <person name="Lipzen A."/>
            <person name="Lundell T."/>
            <person name="Morin E."/>
            <person name="Murat C."/>
            <person name="Sun H."/>
            <person name="Tunlid A."/>
            <person name="Henrissat B."/>
            <person name="Grigoriev I.V."/>
            <person name="Hibbett D.S."/>
            <person name="Martin F."/>
            <person name="Nordberg H.P."/>
            <person name="Cantor M.N."/>
            <person name="Hua S.X."/>
        </authorList>
    </citation>
    <scope>NUCLEOTIDE SEQUENCE [LARGE SCALE GENOMIC DNA]</scope>
    <source>
        <strain evidence="1 2">UH-Slu-Lm8-n1</strain>
    </source>
</reference>
<dbReference type="Proteomes" id="UP000054485">
    <property type="component" value="Unassembled WGS sequence"/>
</dbReference>
<dbReference type="EMBL" id="KN835174">
    <property type="protein sequence ID" value="KIK45347.1"/>
    <property type="molecule type" value="Genomic_DNA"/>
</dbReference>
<protein>
    <submittedName>
        <fullName evidence="1">Uncharacterized protein</fullName>
    </submittedName>
</protein>
<keyword evidence="2" id="KW-1185">Reference proteome</keyword>
<evidence type="ECO:0000313" key="2">
    <source>
        <dbReference type="Proteomes" id="UP000054485"/>
    </source>
</evidence>
<name>A0A0D0BGV3_9AGAM</name>
<accession>A0A0D0BGV3</accession>
<dbReference type="InParanoid" id="A0A0D0BGV3"/>
<proteinExistence type="predicted"/>
<organism evidence="1 2">
    <name type="scientific">Suillus luteus UH-Slu-Lm8-n1</name>
    <dbReference type="NCBI Taxonomy" id="930992"/>
    <lineage>
        <taxon>Eukaryota</taxon>
        <taxon>Fungi</taxon>
        <taxon>Dikarya</taxon>
        <taxon>Basidiomycota</taxon>
        <taxon>Agaricomycotina</taxon>
        <taxon>Agaricomycetes</taxon>
        <taxon>Agaricomycetidae</taxon>
        <taxon>Boletales</taxon>
        <taxon>Suillineae</taxon>
        <taxon>Suillaceae</taxon>
        <taxon>Suillus</taxon>
    </lineage>
</organism>
<sequence length="140" mass="15763">MHACINAQFIKPVFQQVPWPAQDRHNYDGRSIRIIGEDIKFLSSAVRRPADVLSPMILRQVTTSTYHKCRPLSIGNPAWIPSPAQRLTMMRALLAHQHSMSLRAVYDNPPHPRIQIPPLTIPILCCEGDLGAIQKFCCGI</sequence>
<reference evidence="2" key="2">
    <citation type="submission" date="2015-01" db="EMBL/GenBank/DDBJ databases">
        <title>Evolutionary Origins and Diversification of the Mycorrhizal Mutualists.</title>
        <authorList>
            <consortium name="DOE Joint Genome Institute"/>
            <consortium name="Mycorrhizal Genomics Consortium"/>
            <person name="Kohler A."/>
            <person name="Kuo A."/>
            <person name="Nagy L.G."/>
            <person name="Floudas D."/>
            <person name="Copeland A."/>
            <person name="Barry K.W."/>
            <person name="Cichocki N."/>
            <person name="Veneault-Fourrey C."/>
            <person name="LaButti K."/>
            <person name="Lindquist E.A."/>
            <person name="Lipzen A."/>
            <person name="Lundell T."/>
            <person name="Morin E."/>
            <person name="Murat C."/>
            <person name="Riley R."/>
            <person name="Ohm R."/>
            <person name="Sun H."/>
            <person name="Tunlid A."/>
            <person name="Henrissat B."/>
            <person name="Grigoriev I.V."/>
            <person name="Hibbett D.S."/>
            <person name="Martin F."/>
        </authorList>
    </citation>
    <scope>NUCLEOTIDE SEQUENCE [LARGE SCALE GENOMIC DNA]</scope>
    <source>
        <strain evidence="2">UH-Slu-Lm8-n1</strain>
    </source>
</reference>
<dbReference type="HOGENOM" id="CLU_1836470_0_0_1"/>